<feature type="chain" id="PRO_5012546474" description="Lipoprotein" evidence="1">
    <location>
        <begin position="25"/>
        <end position="175"/>
    </location>
</feature>
<reference evidence="2 3" key="1">
    <citation type="submission" date="2016-04" db="EMBL/GenBank/DDBJ databases">
        <title>Deep-sea bacteria in the southern Pacific.</title>
        <authorList>
            <person name="Tang K."/>
        </authorList>
    </citation>
    <scope>NUCLEOTIDE SEQUENCE [LARGE SCALE GENOMIC DNA]</scope>
    <source>
        <strain evidence="2 3">JLT2014</strain>
    </source>
</reference>
<name>A0A1P8UNW9_9RHOB</name>
<gene>
    <name evidence="2" type="ORF">Ga0080574_TMP731</name>
</gene>
<dbReference type="OrthoDB" id="7890742at2"/>
<dbReference type="Proteomes" id="UP000187059">
    <property type="component" value="Chromosome"/>
</dbReference>
<dbReference type="RefSeq" id="WP_076695297.1">
    <property type="nucleotide sequence ID" value="NZ_CP015093.1"/>
</dbReference>
<dbReference type="KEGG" id="paby:Ga0080574_TMP731"/>
<keyword evidence="3" id="KW-1185">Reference proteome</keyword>
<protein>
    <recommendedName>
        <fullName evidence="4">Lipoprotein</fullName>
    </recommendedName>
</protein>
<accession>A0A1P8UNW9</accession>
<evidence type="ECO:0000313" key="2">
    <source>
        <dbReference type="EMBL" id="APZ51065.1"/>
    </source>
</evidence>
<sequence length="175" mass="18685" precursor="true">MTLPPLTRTAPAAGLALATCLALAACVPETSSESARPAPPEAAPNADAVVLSARQVAGSAKGATSGCRVRFPITYPADVPPHARQIRVFRVDAPTDLDNTVYDDAWRFPISPDRPYLTSNADGTITWRGFGKSFAPCQHTSWVVEIGQCVSGDCPPATFYPSRDMGDISVELRRR</sequence>
<feature type="signal peptide" evidence="1">
    <location>
        <begin position="1"/>
        <end position="24"/>
    </location>
</feature>
<proteinExistence type="predicted"/>
<evidence type="ECO:0008006" key="4">
    <source>
        <dbReference type="Google" id="ProtNLM"/>
    </source>
</evidence>
<evidence type="ECO:0000256" key="1">
    <source>
        <dbReference type="SAM" id="SignalP"/>
    </source>
</evidence>
<dbReference type="AlphaFoldDB" id="A0A1P8UNW9"/>
<dbReference type="STRING" id="1250539.Ga0080574_TMP731"/>
<organism evidence="2 3">
    <name type="scientific">Salipiger abyssi</name>
    <dbReference type="NCBI Taxonomy" id="1250539"/>
    <lineage>
        <taxon>Bacteria</taxon>
        <taxon>Pseudomonadati</taxon>
        <taxon>Pseudomonadota</taxon>
        <taxon>Alphaproteobacteria</taxon>
        <taxon>Rhodobacterales</taxon>
        <taxon>Roseobacteraceae</taxon>
        <taxon>Salipiger</taxon>
    </lineage>
</organism>
<dbReference type="EMBL" id="CP015093">
    <property type="protein sequence ID" value="APZ51065.1"/>
    <property type="molecule type" value="Genomic_DNA"/>
</dbReference>
<evidence type="ECO:0000313" key="3">
    <source>
        <dbReference type="Proteomes" id="UP000187059"/>
    </source>
</evidence>
<keyword evidence="1" id="KW-0732">Signal</keyword>